<sequence length="3096" mass="335362">MSLGAEAKFTRGVSGLTGREVRLIRVGKSITSPFRQIADAIQASKPNDRIEIESGKYFETITIQHPLELCSAKDGEPPVIISRGPCLTIRTDGPVLIQRLTILAKGSKASESQGVLIEQGSPIIRNCEISSLYVTNDASPQVSHCQIQNSDHGFGLSITGNSSGIYENNDISYHNAGCVHINTSGKPDLHSNRITQKHDQCSSAVFISGRLLTVCEPCFRENIIRGGGGTSAQDEMDPASVHSPQMLAETNANGWTGLVCVMDGAVPFLMGNLLCNGIGGFYFKNCNIPPDHFRGNRIVNCVGWGIIVAEEALLCVQGNDILSCGGGIHVYTNSSSNSNSNSNSNNNLKNSGHSSNGGNSSSSSSSSSRVTLLKCDLKKNVHYGVLIDHSVVTMNECNISESSIGVALFGNCADCIISKNVLTNNTLADFSITRHGVATIENNIISGSHGNSTYGIMVQNSSHLTLLSNVIVGKATSVYIRGGSSLVAEKNALRESSVHHVVLVESSKATLKENTLESTACATVVVTEKSECTARGNVMYSSLKEGILVEKGGKANLERNSMSSMEETIYVKSGGYVYVEENDVTLGYHGIVVEGEGSNCMVMNNRFCNMRATAVYALEQATVTIKGNSLTGIAIVGIQVGLSAKALVENNTVKKCKGGAIHIDGLGTECQVLQCRMESVEYGIRCSRGCSAVIQGNQIRFCKSFGVSCELSESVTVYENNIFGADNGIILSGGGGDFHDNHIEECEVGILAAADAFAMVKDHKILNCTVGLLLQMGTYIRFSHNSIQKSKQFGVMVQGPSVDVHIREVTIEESGIAGVYVRAGGACSFIQCILENTKENAIQLEEAGNVVFKQCMMNHQRCGVLVMSTETQAELPQLVNCTIDGNNCEEGVVCHRNGMIRLELCKIRACCKQKGSGIVIHDGAGIVLSHCDIIECSHVGMMAAPTSHVLAEHTTIHACKMGIMFTSPNENESHSQNCKESTVNSKTNTHSNNSSHSHSYNTTQQKVFPRYTQMMIKDCTEAGIYYEPHSCGMISYTTVEKCRTGVLVESESCMVLQTTVIIASTDCGIVLCGQLAKDSELSDLTISDSVNYGLKVTESDFHDNNNLNTNTDNETFITIESTEITRNGKGGVLLLFPRVSLERCTISQNTAAGMVCKGNGQPRLKKCHFEHNKEFNLEIQSGSVPDIQDCVFEHAPIGVRVESAVHMKRCIVQQLDVGVVFNISDPSSVSSTILECAFANNSTGLSSAGEISSSSSDGSTDGSLSILMEKCVFNDNSGVSVSLEKGPQVQVRACRFESSTDAIKVLDEAETVIDRCNFNGNSKAISTLSAKRVEIKKCQFIKQIKFSVNIMGNYGEARILDNNFSGSGQHGIFLSSEGIVVLVSDNTFEGEFCGMFIQDTPQIRVYNNRFLSCQTGMVLSGSESSGRIFSNVFDKNKIACRCEQESSPQIWRNAFEASSNYGILSITGAKPIVVDNIFDKNSESGSASVCVRNGGVGHFALNRYTNNACALCLEDTGETVLVNNSMFLGNTLGIQIKEGAAVNTIGCTFAESISGDIQAFGRIEQGRCVFAYNSFASKRCNAVTVSEYATIIMFRCLFFGEDGKGFIQGNMGTGMVVECLFYELPCGVLIQENGNGTIMNSVFIRCVTAVEVLGDANPLFYNCLFLSQPHSKLVVLNTSLSSSLSSPTFHLCNFVGVSKIQYPLLSASGGGLVENSSFITGGTAVLLEDGCTLTLRKNIFLAGNIGITMNERSQGKVEGNSFYRHSVAAVKIMENASGELTGNAFEQPLENGAILAGPHNVIIDACKVLDSSKDRTVKRTIDEKSTESQFITVILDYLRAAPYWVRRGMSEISSTSLLPESILAVMCAKKEEEEEEKRTEPGEEEEEKEQKTAEQEKEEEEKKKEKDKSKAKAVEGIREDKNISNKKELQKQDRGGKKKSNKGAQKRKLVEEFSFVPSDCINSIPKNVQDTLLAWVNHQGITLSVEKPKRSSIPDRRNLSISIGMLKDVDDQVTAVAQFKRDRERGMTTVGNETDKVRGANTKHHKLKKDEKEPVVSTHNVSQEGTEKLSTIDTLQDSLPSPPTSIGEGASTTVLPVPIAATATTTTTTTTTTAITSKTNKTRQSSRRTVKSGEQKCSRAAKHTARKRRRFLPPPLRSTAENAQPRKPPHRGPLSTIAGCMYACRAETVPHRKPRKKIVPRSTSISMVGESGIMDFSVPGGSYSMLLDAEESAIRSEKANASRSGYSNISKSSYRLSFGSLSLERRIRSRGSSKLGSSILFEAKEGNISHAESSGQLKSGDSPSLAASLRASLRAGSLVQLNEMDESAPIEGSSTEVSGKHGELRVEKHFKGKRDQKKDNNDDNNDSRSSSGSGDLLKTINDAGETQPCRSGSQGVLEGMELDTESDDSTGAVKKRRKFPFQKGVHKTEGVNAKKGINNLNDSEGSASNLEISQLGIVNAESGLPGSLGVGLNDNTDTQNLVDGATGKKRLSKQYKSSNRHVLGDNDPSNLFSSFDTLQTSDQGDGTDLGKSRQGKEGVKSMKKVLTQDKKNKEESLSPADDITAADQTIESLTSSVSMAKRNKRECMTRAPPKKKKGVAALSRQQKDKTLTYSESGKELSTTSLDHYKSKSSGESVERKGTQEGYVVSMATLSSTTYPTAASLSSPSKNKLHEKQHQGKEELFKGTKTSSESSGTVYLPRLTASSLPSSVLSSRLEDSSDATDELRTIALSERGCDLLEQLQQNVLQTDTALQKRLQALREEAKVRKKAKSPEAAAASASARVSPTLRSTPGGLSTIGSYRSVDDTRIWKEGEGEGEEEEEEEMEDIIALLRWLADMRQKKLLSNNRFNLAVESIRENTNVPFFLCEGNSAGGAPTLIVRLPKTEDEAVVIPLLEDTPLEMETVTQQILQEYGENTKIQLRTPSPNDTASATHHPSMMYRRPSLPLLSYDEKRRRRNMEQETLDTPVVPHKKSGKPPLYMAYAKLPRGHFNGRKELPEVLKAAFKSRPWQQASLHYPVIQDSNDTQAAHPYGTSTTLALHGNGKDTNSLLTLSKALRHPEQLLPFNPANPQASSPYNKSPGVAAYIATGTKNFMV</sequence>
<feature type="compositionally biased region" description="Polar residues" evidence="2">
    <location>
        <begin position="2611"/>
        <end position="2635"/>
    </location>
</feature>
<keyword evidence="1" id="KW-0677">Repeat</keyword>
<dbReference type="PANTHER" id="PTHR22990">
    <property type="entry name" value="F-BOX ONLY PROTEIN"/>
    <property type="match status" value="1"/>
</dbReference>
<feature type="compositionally biased region" description="Low complexity" evidence="2">
    <location>
        <begin position="2106"/>
        <end position="2116"/>
    </location>
</feature>
<evidence type="ECO:0000256" key="1">
    <source>
        <dbReference type="ARBA" id="ARBA00022737"/>
    </source>
</evidence>
<feature type="region of interest" description="Disordered" evidence="2">
    <location>
        <begin position="2658"/>
        <end position="2697"/>
    </location>
</feature>
<feature type="compositionally biased region" description="Polar residues" evidence="2">
    <location>
        <begin position="2920"/>
        <end position="2934"/>
    </location>
</feature>
<dbReference type="Gene3D" id="2.160.20.10">
    <property type="entry name" value="Single-stranded right-handed beta-helix, Pectin lyase-like"/>
    <property type="match status" value="6"/>
</dbReference>
<accession>A0A1X0P007</accession>
<feature type="compositionally biased region" description="Basic and acidic residues" evidence="2">
    <location>
        <begin position="2528"/>
        <end position="2556"/>
    </location>
</feature>
<dbReference type="InterPro" id="IPR039448">
    <property type="entry name" value="Beta_helix"/>
</dbReference>
<feature type="compositionally biased region" description="Basic and acidic residues" evidence="2">
    <location>
        <begin position="2338"/>
        <end position="2349"/>
    </location>
</feature>
<evidence type="ECO:0000313" key="6">
    <source>
        <dbReference type="Proteomes" id="UP000192257"/>
    </source>
</evidence>
<feature type="domain" description="Right handed beta helix" evidence="4">
    <location>
        <begin position="501"/>
        <end position="653"/>
    </location>
</feature>
<feature type="compositionally biased region" description="Basic residues" evidence="2">
    <location>
        <begin position="2120"/>
        <end position="2130"/>
    </location>
</feature>
<feature type="compositionally biased region" description="Basic and acidic residues" evidence="2">
    <location>
        <begin position="1869"/>
        <end position="1881"/>
    </location>
</feature>
<proteinExistence type="predicted"/>
<feature type="compositionally biased region" description="Polar residues" evidence="2">
    <location>
        <begin position="2787"/>
        <end position="2797"/>
    </location>
</feature>
<dbReference type="SUPFAM" id="SSF51126">
    <property type="entry name" value="Pectin lyase-like"/>
    <property type="match status" value="7"/>
</dbReference>
<dbReference type="EMBL" id="NBCO01000009">
    <property type="protein sequence ID" value="ORC90277.1"/>
    <property type="molecule type" value="Genomic_DNA"/>
</dbReference>
<evidence type="ECO:0000259" key="3">
    <source>
        <dbReference type="Pfam" id="PF05048"/>
    </source>
</evidence>
<dbReference type="Proteomes" id="UP000192257">
    <property type="component" value="Unassembled WGS sequence"/>
</dbReference>
<dbReference type="InterPro" id="IPR006626">
    <property type="entry name" value="PbH1"/>
</dbReference>
<evidence type="ECO:0000259" key="4">
    <source>
        <dbReference type="Pfam" id="PF13229"/>
    </source>
</evidence>
<feature type="compositionally biased region" description="Polar residues" evidence="2">
    <location>
        <begin position="970"/>
        <end position="980"/>
    </location>
</feature>
<evidence type="ECO:0008006" key="7">
    <source>
        <dbReference type="Google" id="ProtNLM"/>
    </source>
</evidence>
<dbReference type="GeneID" id="39984346"/>
<feature type="domain" description="Right handed beta helix" evidence="4">
    <location>
        <begin position="749"/>
        <end position="905"/>
    </location>
</feature>
<feature type="region of interest" description="Disordered" evidence="2">
    <location>
        <begin position="2049"/>
        <end position="2070"/>
    </location>
</feature>
<feature type="domain" description="Right handed beta helix" evidence="4">
    <location>
        <begin position="1627"/>
        <end position="1785"/>
    </location>
</feature>
<dbReference type="Pfam" id="PF13229">
    <property type="entry name" value="Beta_helix"/>
    <property type="match status" value="5"/>
</dbReference>
<dbReference type="InterPro" id="IPR011050">
    <property type="entry name" value="Pectin_lyase_fold/virulence"/>
</dbReference>
<feature type="region of interest" description="Disordered" evidence="2">
    <location>
        <begin position="2767"/>
        <end position="2797"/>
    </location>
</feature>
<feature type="compositionally biased region" description="Polar residues" evidence="2">
    <location>
        <begin position="2507"/>
        <end position="2524"/>
    </location>
</feature>
<feature type="region of interest" description="Disordered" evidence="2">
    <location>
        <begin position="970"/>
        <end position="1002"/>
    </location>
</feature>
<feature type="compositionally biased region" description="Basic and acidic residues" evidence="2">
    <location>
        <begin position="2671"/>
        <end position="2685"/>
    </location>
</feature>
<reference evidence="5 6" key="1">
    <citation type="submission" date="2017-03" db="EMBL/GenBank/DDBJ databases">
        <title>An alternative strategy for trypanosome survival in the mammalian bloodstream revealed through genome and transcriptome analysis of the ubiquitous bovine parasite Trypanosoma (Megatrypanum) theileri.</title>
        <authorList>
            <person name="Kelly S."/>
            <person name="Ivens A."/>
            <person name="Mott A."/>
            <person name="O'Neill E."/>
            <person name="Emms D."/>
            <person name="Macleod O."/>
            <person name="Voorheis P."/>
            <person name="Matthews J."/>
            <person name="Matthews K."/>
            <person name="Carrington M."/>
        </authorList>
    </citation>
    <scope>NUCLEOTIDE SEQUENCE [LARGE SCALE GENOMIC DNA]</scope>
    <source>
        <strain evidence="5">Edinburgh</strain>
    </source>
</reference>
<comment type="caution">
    <text evidence="5">The sequence shown here is derived from an EMBL/GenBank/DDBJ whole genome shotgun (WGS) entry which is preliminary data.</text>
</comment>
<organism evidence="5 6">
    <name type="scientific">Trypanosoma theileri</name>
    <dbReference type="NCBI Taxonomy" id="67003"/>
    <lineage>
        <taxon>Eukaryota</taxon>
        <taxon>Discoba</taxon>
        <taxon>Euglenozoa</taxon>
        <taxon>Kinetoplastea</taxon>
        <taxon>Metakinetoplastina</taxon>
        <taxon>Trypanosomatida</taxon>
        <taxon>Trypanosomatidae</taxon>
        <taxon>Trypanosoma</taxon>
    </lineage>
</organism>
<feature type="region of interest" description="Disordered" evidence="2">
    <location>
        <begin position="2106"/>
        <end position="2173"/>
    </location>
</feature>
<dbReference type="OrthoDB" id="250825at2759"/>
<name>A0A1X0P007_9TRYP</name>
<dbReference type="SMART" id="SM00710">
    <property type="entry name" value="PbH1"/>
    <property type="match status" value="32"/>
</dbReference>
<feature type="region of interest" description="Disordered" evidence="2">
    <location>
        <begin position="2469"/>
        <end position="2560"/>
    </location>
</feature>
<feature type="compositionally biased region" description="Low complexity" evidence="2">
    <location>
        <begin position="981"/>
        <end position="1002"/>
    </location>
</feature>
<dbReference type="PANTHER" id="PTHR22990:SF15">
    <property type="entry name" value="F-BOX ONLY PROTEIN 10"/>
    <property type="match status" value="1"/>
</dbReference>
<feature type="compositionally biased region" description="Polar residues" evidence="2">
    <location>
        <begin position="2658"/>
        <end position="2669"/>
    </location>
</feature>
<feature type="compositionally biased region" description="Low complexity" evidence="2">
    <location>
        <begin position="2773"/>
        <end position="2782"/>
    </location>
</feature>
<dbReference type="InterPro" id="IPR012334">
    <property type="entry name" value="Pectin_lyas_fold"/>
</dbReference>
<feature type="region of interest" description="Disordered" evidence="2">
    <location>
        <begin position="335"/>
        <end position="366"/>
    </location>
</feature>
<dbReference type="STRING" id="67003.A0A1X0P007"/>
<feature type="region of interest" description="Disordered" evidence="2">
    <location>
        <begin position="1869"/>
        <end position="1946"/>
    </location>
</feature>
<dbReference type="InterPro" id="IPR051550">
    <property type="entry name" value="SCF-Subunits/Alg-Epimerases"/>
</dbReference>
<dbReference type="Pfam" id="PF05048">
    <property type="entry name" value="NosD"/>
    <property type="match status" value="1"/>
</dbReference>
<feature type="region of interest" description="Disordered" evidence="2">
    <location>
        <begin position="2920"/>
        <end position="2946"/>
    </location>
</feature>
<evidence type="ECO:0000256" key="2">
    <source>
        <dbReference type="SAM" id="MobiDB-lite"/>
    </source>
</evidence>
<keyword evidence="6" id="KW-1185">Reference proteome</keyword>
<dbReference type="RefSeq" id="XP_028884343.1">
    <property type="nucleotide sequence ID" value="XM_029024566.1"/>
</dbReference>
<feature type="region of interest" description="Disordered" evidence="2">
    <location>
        <begin position="2325"/>
        <end position="2396"/>
    </location>
</feature>
<dbReference type="InterPro" id="IPR007742">
    <property type="entry name" value="NosD_dom"/>
</dbReference>
<feature type="compositionally biased region" description="Polar residues" evidence="2">
    <location>
        <begin position="2057"/>
        <end position="2070"/>
    </location>
</feature>
<feature type="compositionally biased region" description="Basic residues" evidence="2">
    <location>
        <begin position="2139"/>
        <end position="2151"/>
    </location>
</feature>
<feature type="compositionally biased region" description="Low complexity" evidence="2">
    <location>
        <begin position="2686"/>
        <end position="2697"/>
    </location>
</feature>
<feature type="region of interest" description="Disordered" evidence="2">
    <location>
        <begin position="2590"/>
        <end position="2643"/>
    </location>
</feature>
<feature type="domain" description="Right handed beta helix" evidence="4">
    <location>
        <begin position="111"/>
        <end position="208"/>
    </location>
</feature>
<dbReference type="VEuPathDB" id="TriTrypDB:TM35_000093270"/>
<feature type="compositionally biased region" description="Basic residues" evidence="2">
    <location>
        <begin position="1936"/>
        <end position="1946"/>
    </location>
</feature>
<feature type="domain" description="Right handed beta helix" evidence="4">
    <location>
        <begin position="1103"/>
        <end position="1219"/>
    </location>
</feature>
<evidence type="ECO:0000313" key="5">
    <source>
        <dbReference type="EMBL" id="ORC90277.1"/>
    </source>
</evidence>
<gene>
    <name evidence="5" type="ORF">TM35_000093270</name>
</gene>
<feature type="compositionally biased region" description="Basic and acidic residues" evidence="2">
    <location>
        <begin position="1888"/>
        <end position="1935"/>
    </location>
</feature>
<feature type="domain" description="Periplasmic copper-binding protein NosD beta helix" evidence="3">
    <location>
        <begin position="1273"/>
        <end position="1456"/>
    </location>
</feature>
<protein>
    <recommendedName>
        <fullName evidence="7">Right handed beta helix domain-containing protein</fullName>
    </recommendedName>
</protein>